<dbReference type="AlphaFoldDB" id="A0A667HPD9"/>
<feature type="compositionally biased region" description="Basic and acidic residues" evidence="1">
    <location>
        <begin position="1"/>
        <end position="12"/>
    </location>
</feature>
<reference evidence="2" key="2">
    <citation type="submission" date="2025-09" db="UniProtKB">
        <authorList>
            <consortium name="Ensembl"/>
        </authorList>
    </citation>
    <scope>IDENTIFICATION</scope>
</reference>
<organism evidence="2 3">
    <name type="scientific">Lynx canadensis</name>
    <name type="common">Canada lynx</name>
    <name type="synonym">Felis canadensis</name>
    <dbReference type="NCBI Taxonomy" id="61383"/>
    <lineage>
        <taxon>Eukaryota</taxon>
        <taxon>Metazoa</taxon>
        <taxon>Chordata</taxon>
        <taxon>Craniata</taxon>
        <taxon>Vertebrata</taxon>
        <taxon>Euteleostomi</taxon>
        <taxon>Mammalia</taxon>
        <taxon>Eutheria</taxon>
        <taxon>Laurasiatheria</taxon>
        <taxon>Carnivora</taxon>
        <taxon>Feliformia</taxon>
        <taxon>Felidae</taxon>
        <taxon>Felinae</taxon>
        <taxon>Lynx</taxon>
    </lineage>
</organism>
<protein>
    <submittedName>
        <fullName evidence="2">Uncharacterized protein</fullName>
    </submittedName>
</protein>
<evidence type="ECO:0000256" key="1">
    <source>
        <dbReference type="SAM" id="MobiDB-lite"/>
    </source>
</evidence>
<sequence length="79" mass="8711">MSEDTQVTKDANEEPPEIPSEDYGTLLPSTVTKFCASPMLAGEMLYMLSAMPKITKEQWTRQTVACVTHPLHQKGLVGT</sequence>
<accession>A0A667HPD9</accession>
<dbReference type="Proteomes" id="UP000472241">
    <property type="component" value="Unplaced"/>
</dbReference>
<evidence type="ECO:0000313" key="3">
    <source>
        <dbReference type="Proteomes" id="UP000472241"/>
    </source>
</evidence>
<name>A0A667HPD9_LYNCA</name>
<proteinExistence type="predicted"/>
<evidence type="ECO:0000313" key="2">
    <source>
        <dbReference type="Ensembl" id="ENSLCNP00005021683.1"/>
    </source>
</evidence>
<keyword evidence="3" id="KW-1185">Reference proteome</keyword>
<feature type="region of interest" description="Disordered" evidence="1">
    <location>
        <begin position="1"/>
        <end position="24"/>
    </location>
</feature>
<dbReference type="Ensembl" id="ENSLCNT00005024269.1">
    <property type="protein sequence ID" value="ENSLCNP00005021683.1"/>
    <property type="gene ID" value="ENSLCNG00005014152.1"/>
</dbReference>
<reference evidence="2" key="1">
    <citation type="submission" date="2025-08" db="UniProtKB">
        <authorList>
            <consortium name="Ensembl"/>
        </authorList>
    </citation>
    <scope>IDENTIFICATION</scope>
</reference>